<dbReference type="EMBL" id="BPLR01013632">
    <property type="protein sequence ID" value="GIY62538.1"/>
    <property type="molecule type" value="Genomic_DNA"/>
</dbReference>
<feature type="region of interest" description="Disordered" evidence="1">
    <location>
        <begin position="40"/>
        <end position="79"/>
    </location>
</feature>
<gene>
    <name evidence="2" type="ORF">CEXT_425281</name>
</gene>
<evidence type="ECO:0000256" key="1">
    <source>
        <dbReference type="SAM" id="MobiDB-lite"/>
    </source>
</evidence>
<protein>
    <submittedName>
        <fullName evidence="2">Uncharacterized protein</fullName>
    </submittedName>
</protein>
<dbReference type="Proteomes" id="UP001054945">
    <property type="component" value="Unassembled WGS sequence"/>
</dbReference>
<name>A0AAV4UY38_CAEEX</name>
<evidence type="ECO:0000313" key="2">
    <source>
        <dbReference type="EMBL" id="GIY62538.1"/>
    </source>
</evidence>
<evidence type="ECO:0000313" key="3">
    <source>
        <dbReference type="Proteomes" id="UP001054945"/>
    </source>
</evidence>
<sequence>MHFIVSFSIHPFIRRRGKETIRKSFIGTRNNVKCHWRKNGSAKRLASAGKPKSKEKASVSRLVGRSPKNGPEVTQTRPGGYFPVPSTVTELWLVCVCTRTGIIFCQLQALGQDAAVAGV</sequence>
<dbReference type="AlphaFoldDB" id="A0AAV4UY38"/>
<organism evidence="2 3">
    <name type="scientific">Caerostris extrusa</name>
    <name type="common">Bark spider</name>
    <name type="synonym">Caerostris bankana</name>
    <dbReference type="NCBI Taxonomy" id="172846"/>
    <lineage>
        <taxon>Eukaryota</taxon>
        <taxon>Metazoa</taxon>
        <taxon>Ecdysozoa</taxon>
        <taxon>Arthropoda</taxon>
        <taxon>Chelicerata</taxon>
        <taxon>Arachnida</taxon>
        <taxon>Araneae</taxon>
        <taxon>Araneomorphae</taxon>
        <taxon>Entelegynae</taxon>
        <taxon>Araneoidea</taxon>
        <taxon>Araneidae</taxon>
        <taxon>Caerostris</taxon>
    </lineage>
</organism>
<comment type="caution">
    <text evidence="2">The sequence shown here is derived from an EMBL/GenBank/DDBJ whole genome shotgun (WGS) entry which is preliminary data.</text>
</comment>
<reference evidence="2 3" key="1">
    <citation type="submission" date="2021-06" db="EMBL/GenBank/DDBJ databases">
        <title>Caerostris extrusa draft genome.</title>
        <authorList>
            <person name="Kono N."/>
            <person name="Arakawa K."/>
        </authorList>
    </citation>
    <scope>NUCLEOTIDE SEQUENCE [LARGE SCALE GENOMIC DNA]</scope>
</reference>
<accession>A0AAV4UY38</accession>
<proteinExistence type="predicted"/>
<keyword evidence="3" id="KW-1185">Reference proteome</keyword>